<comment type="caution">
    <text evidence="2">The sequence shown here is derived from an EMBL/GenBank/DDBJ whole genome shotgun (WGS) entry which is preliminary data.</text>
</comment>
<feature type="domain" description="Insertion element IS402-like" evidence="1">
    <location>
        <begin position="2"/>
        <end position="36"/>
    </location>
</feature>
<dbReference type="InterPro" id="IPR025161">
    <property type="entry name" value="IS402-like_dom"/>
</dbReference>
<dbReference type="AlphaFoldDB" id="A0AA87MNE7"/>
<evidence type="ECO:0000313" key="3">
    <source>
        <dbReference type="Proteomes" id="UP000001343"/>
    </source>
</evidence>
<accession>A0AA87MNE7</accession>
<evidence type="ECO:0000313" key="2">
    <source>
        <dbReference type="EMBL" id="EKR99470.1"/>
    </source>
</evidence>
<protein>
    <recommendedName>
        <fullName evidence="1">Insertion element IS402-like domain-containing protein</fullName>
    </recommendedName>
</protein>
<dbReference type="Proteomes" id="UP000001343">
    <property type="component" value="Unassembled WGS sequence"/>
</dbReference>
<proteinExistence type="predicted"/>
<sequence length="39" mass="4866">MTTIFYRVRTGVQWRYPPMFGLESTLYRRFQEWGNSRSF</sequence>
<name>A0AA87MNE7_9LEPT</name>
<dbReference type="EMBL" id="AKWM02000051">
    <property type="protein sequence ID" value="EKR99470.1"/>
    <property type="molecule type" value="Genomic_DNA"/>
</dbReference>
<organism evidence="2 3">
    <name type="scientific">Leptospira mayottensis 200901122</name>
    <dbReference type="NCBI Taxonomy" id="1193010"/>
    <lineage>
        <taxon>Bacteria</taxon>
        <taxon>Pseudomonadati</taxon>
        <taxon>Spirochaetota</taxon>
        <taxon>Spirochaetia</taxon>
        <taxon>Leptospirales</taxon>
        <taxon>Leptospiraceae</taxon>
        <taxon>Leptospira</taxon>
    </lineage>
</organism>
<gene>
    <name evidence="2" type="ORF">LEP1GSC125_0122</name>
</gene>
<evidence type="ECO:0000259" key="1">
    <source>
        <dbReference type="Pfam" id="PF13340"/>
    </source>
</evidence>
<reference evidence="2 3" key="1">
    <citation type="journal article" date="2014" name="Int. J. Syst. Evol. Microbiol.">
        <title>Leptospira mayottensis sp. nov., a pathogenic species of the genus Leptospira isolated from humans.</title>
        <authorList>
            <person name="Bourhy P."/>
            <person name="Collet L."/>
            <person name="Brisse S."/>
            <person name="Picardeau M."/>
        </authorList>
    </citation>
    <scope>NUCLEOTIDE SEQUENCE [LARGE SCALE GENOMIC DNA]</scope>
    <source>
        <strain evidence="2 3">200901122</strain>
    </source>
</reference>
<dbReference type="Pfam" id="PF13340">
    <property type="entry name" value="DUF4096"/>
    <property type="match status" value="1"/>
</dbReference>